<sequence length="218" mass="24594">MSGCPALAFLALVVLAPSGWAQARDREPASVGKIYSCITADGRRLSSDRPIAECQEREQRLHRADGSVQRIVPPTPSLEEKSQLDARRLRQELDNAAQADAVRRDRNLLSRYPNEAAHQKARTSGMDDIQKSYAKSGLRVAELTKEYKRLASEAEFYKGKEMPATLKQQLSANEAAQEALRLLQDNQRTEIQRLTKFYDDELARLRRLWAGERPGSTK</sequence>
<proteinExistence type="predicted"/>
<comment type="caution">
    <text evidence="3">The sequence shown here is derived from an EMBL/GenBank/DDBJ whole genome shotgun (WGS) entry which is preliminary data.</text>
</comment>
<keyword evidence="4" id="KW-1185">Reference proteome</keyword>
<name>A0ABW7FUL0_9BURK</name>
<feature type="chain" id="PRO_5046048547" description="DUF4124 domain-containing protein" evidence="2">
    <location>
        <begin position="24"/>
        <end position="218"/>
    </location>
</feature>
<dbReference type="RefSeq" id="WP_394459873.1">
    <property type="nucleotide sequence ID" value="NZ_JBIGHZ010000002.1"/>
</dbReference>
<organism evidence="3 4">
    <name type="scientific">Roseateles rivi</name>
    <dbReference type="NCBI Taxonomy" id="3299028"/>
    <lineage>
        <taxon>Bacteria</taxon>
        <taxon>Pseudomonadati</taxon>
        <taxon>Pseudomonadota</taxon>
        <taxon>Betaproteobacteria</taxon>
        <taxon>Burkholderiales</taxon>
        <taxon>Sphaerotilaceae</taxon>
        <taxon>Roseateles</taxon>
    </lineage>
</organism>
<keyword evidence="1" id="KW-0175">Coiled coil</keyword>
<feature type="coiled-coil region" evidence="1">
    <location>
        <begin position="140"/>
        <end position="192"/>
    </location>
</feature>
<evidence type="ECO:0000256" key="2">
    <source>
        <dbReference type="SAM" id="SignalP"/>
    </source>
</evidence>
<protein>
    <recommendedName>
        <fullName evidence="5">DUF4124 domain-containing protein</fullName>
    </recommendedName>
</protein>
<evidence type="ECO:0000313" key="4">
    <source>
        <dbReference type="Proteomes" id="UP001606099"/>
    </source>
</evidence>
<dbReference type="EMBL" id="JBIGHZ010000002">
    <property type="protein sequence ID" value="MFG6448001.1"/>
    <property type="molecule type" value="Genomic_DNA"/>
</dbReference>
<reference evidence="3 4" key="1">
    <citation type="submission" date="2024-08" db="EMBL/GenBank/DDBJ databases">
        <authorList>
            <person name="Lu H."/>
        </authorList>
    </citation>
    <scope>NUCLEOTIDE SEQUENCE [LARGE SCALE GENOMIC DNA]</scope>
    <source>
        <strain evidence="3 4">BYS180W</strain>
    </source>
</reference>
<accession>A0ABW7FUL0</accession>
<feature type="signal peptide" evidence="2">
    <location>
        <begin position="1"/>
        <end position="23"/>
    </location>
</feature>
<dbReference type="Proteomes" id="UP001606099">
    <property type="component" value="Unassembled WGS sequence"/>
</dbReference>
<gene>
    <name evidence="3" type="ORF">ACG0Z6_07030</name>
</gene>
<keyword evidence="2" id="KW-0732">Signal</keyword>
<evidence type="ECO:0000256" key="1">
    <source>
        <dbReference type="SAM" id="Coils"/>
    </source>
</evidence>
<evidence type="ECO:0000313" key="3">
    <source>
        <dbReference type="EMBL" id="MFG6448001.1"/>
    </source>
</evidence>
<evidence type="ECO:0008006" key="5">
    <source>
        <dbReference type="Google" id="ProtNLM"/>
    </source>
</evidence>